<dbReference type="PANTHER" id="PTHR21015:SF22">
    <property type="entry name" value="GLYCOSYLTRANSFERASE"/>
    <property type="match status" value="1"/>
</dbReference>
<accession>A0AAW6GGH8</accession>
<proteinExistence type="predicted"/>
<dbReference type="PANTHER" id="PTHR21015">
    <property type="entry name" value="UDP-N-ACETYLGLUCOSAMINE--N-ACETYLMURAMYL-(PENTAPEPTIDE) PYROPHOSPHORYL-UNDECAPRENOL N-ACETYLGLUCOSAMINE TRANSFERASE 1"/>
    <property type="match status" value="1"/>
</dbReference>
<dbReference type="SUPFAM" id="SSF53756">
    <property type="entry name" value="UDP-Glycosyltransferase/glycogen phosphorylase"/>
    <property type="match status" value="1"/>
</dbReference>
<sequence length="349" mass="39404">MRKVLGIFRGFPGLGRVVSGVSILETLRDEYGCIIEAFSYLQGKEYLQLKGFDIKHDVVSMDYCSMGLLPTYITGSYLHKRIRSFQPDIILVDGEPLMIQSLKLSHPDIKIVALLNPADIENQQNDQDAMAFFKSMYSIADLGIIHGLKNIYMNNSDNKFISINTILRKEILNIVNRPSKNIYCTLGGGTVNVDYSFVESTIQIAKLCIEVAGLLKEYRMHIICSSKNIYDALISIKIEDNVILHNQILNAEDYYSNAGLIITRSGRNTLSELAYLGIPSISLLSGCQYRKSEQKQNIDALNLEYIRTVEISIEPDVFANIISSMMERTYKRNVFTPGNMTAIDRILKL</sequence>
<reference evidence="2" key="1">
    <citation type="submission" date="2022-10" db="EMBL/GenBank/DDBJ databases">
        <title>Human gut microbiome strain richness.</title>
        <authorList>
            <person name="Chen-Liaw A."/>
        </authorList>
    </citation>
    <scope>NUCLEOTIDE SEQUENCE</scope>
    <source>
        <strain evidence="2">BSD2780061687st1_G10_BSD2780061687b_171204</strain>
    </source>
</reference>
<organism evidence="2 3">
    <name type="scientific">Bacteroides uniformis</name>
    <dbReference type="NCBI Taxonomy" id="820"/>
    <lineage>
        <taxon>Bacteria</taxon>
        <taxon>Pseudomonadati</taxon>
        <taxon>Bacteroidota</taxon>
        <taxon>Bacteroidia</taxon>
        <taxon>Bacteroidales</taxon>
        <taxon>Bacteroidaceae</taxon>
        <taxon>Bacteroides</taxon>
    </lineage>
</organism>
<dbReference type="Proteomes" id="UP001214113">
    <property type="component" value="Unassembled WGS sequence"/>
</dbReference>
<feature type="domain" description="Glycosyl transferase family 28 C-terminal" evidence="1">
    <location>
        <begin position="240"/>
        <end position="297"/>
    </location>
</feature>
<dbReference type="GO" id="GO:0016758">
    <property type="term" value="F:hexosyltransferase activity"/>
    <property type="evidence" value="ECO:0007669"/>
    <property type="project" value="InterPro"/>
</dbReference>
<comment type="caution">
    <text evidence="2">The sequence shown here is derived from an EMBL/GenBank/DDBJ whole genome shotgun (WGS) entry which is preliminary data.</text>
</comment>
<dbReference type="InterPro" id="IPR007235">
    <property type="entry name" value="Glyco_trans_28_C"/>
</dbReference>
<evidence type="ECO:0000259" key="1">
    <source>
        <dbReference type="Pfam" id="PF04101"/>
    </source>
</evidence>
<protein>
    <submittedName>
        <fullName evidence="2">Glycosyltransferase</fullName>
    </submittedName>
</protein>
<evidence type="ECO:0000313" key="3">
    <source>
        <dbReference type="Proteomes" id="UP001214113"/>
    </source>
</evidence>
<dbReference type="AlphaFoldDB" id="A0AAW6GGH8"/>
<name>A0AAW6GGH8_BACUN</name>
<dbReference type="Pfam" id="PF04101">
    <property type="entry name" value="Glyco_tran_28_C"/>
    <property type="match status" value="1"/>
</dbReference>
<dbReference type="EMBL" id="JAQNSB010000047">
    <property type="protein sequence ID" value="MDC1857145.1"/>
    <property type="molecule type" value="Genomic_DNA"/>
</dbReference>
<dbReference type="Gene3D" id="3.40.50.2000">
    <property type="entry name" value="Glycogen Phosphorylase B"/>
    <property type="match status" value="1"/>
</dbReference>
<dbReference type="RefSeq" id="WP_038605484.1">
    <property type="nucleotide sequence ID" value="NZ_JAQNSB010000047.1"/>
</dbReference>
<gene>
    <name evidence="2" type="ORF">POZ22_20565</name>
</gene>
<evidence type="ECO:0000313" key="2">
    <source>
        <dbReference type="EMBL" id="MDC1857145.1"/>
    </source>
</evidence>